<evidence type="ECO:0000256" key="5">
    <source>
        <dbReference type="ARBA" id="ARBA00022989"/>
    </source>
</evidence>
<feature type="transmembrane region" description="Helical" evidence="9">
    <location>
        <begin position="510"/>
        <end position="530"/>
    </location>
</feature>
<feature type="compositionally biased region" description="Basic and acidic residues" evidence="8">
    <location>
        <begin position="49"/>
        <end position="60"/>
    </location>
</feature>
<evidence type="ECO:0000256" key="1">
    <source>
        <dbReference type="ARBA" id="ARBA00004141"/>
    </source>
</evidence>
<dbReference type="GO" id="GO:0071916">
    <property type="term" value="F:dipeptide transmembrane transporter activity"/>
    <property type="evidence" value="ECO:0007669"/>
    <property type="project" value="UniProtKB-ARBA"/>
</dbReference>
<keyword evidence="5 9" id="KW-1133">Transmembrane helix</keyword>
<evidence type="ECO:0000256" key="2">
    <source>
        <dbReference type="ARBA" id="ARBA00005982"/>
    </source>
</evidence>
<keyword evidence="3 7" id="KW-0813">Transport</keyword>
<feature type="transmembrane region" description="Helical" evidence="9">
    <location>
        <begin position="139"/>
        <end position="158"/>
    </location>
</feature>
<feature type="transmembrane region" description="Helical" evidence="9">
    <location>
        <begin position="283"/>
        <end position="304"/>
    </location>
</feature>
<feature type="region of interest" description="Disordered" evidence="8">
    <location>
        <begin position="30"/>
        <end position="63"/>
    </location>
</feature>
<feature type="transmembrane region" description="Helical" evidence="9">
    <location>
        <begin position="542"/>
        <end position="564"/>
    </location>
</feature>
<dbReference type="PROSITE" id="PS01023">
    <property type="entry name" value="PTR2_2"/>
    <property type="match status" value="1"/>
</dbReference>
<feature type="transmembrane region" description="Helical" evidence="9">
    <location>
        <begin position="457"/>
        <end position="479"/>
    </location>
</feature>
<dbReference type="PROSITE" id="PS01022">
    <property type="entry name" value="PTR2_1"/>
    <property type="match status" value="1"/>
</dbReference>
<keyword evidence="4 7" id="KW-0812">Transmembrane</keyword>
<comment type="caution">
    <text evidence="10">The sequence shown here is derived from an EMBL/GenBank/DDBJ whole genome shotgun (WGS) entry which is preliminary data.</text>
</comment>
<feature type="transmembrane region" description="Helical" evidence="9">
    <location>
        <begin position="428"/>
        <end position="445"/>
    </location>
</feature>
<organism evidence="10 11">
    <name type="scientific">Cutaneotrichosporon spelunceum</name>
    <dbReference type="NCBI Taxonomy" id="1672016"/>
    <lineage>
        <taxon>Eukaryota</taxon>
        <taxon>Fungi</taxon>
        <taxon>Dikarya</taxon>
        <taxon>Basidiomycota</taxon>
        <taxon>Agaricomycotina</taxon>
        <taxon>Tremellomycetes</taxon>
        <taxon>Trichosporonales</taxon>
        <taxon>Trichosporonaceae</taxon>
        <taxon>Cutaneotrichosporon</taxon>
    </lineage>
</organism>
<dbReference type="Proteomes" id="UP001222932">
    <property type="component" value="Unassembled WGS sequence"/>
</dbReference>
<comment type="subcellular location">
    <subcellularLocation>
        <location evidence="1 7">Membrane</location>
        <topology evidence="1 7">Multi-pass membrane protein</topology>
    </subcellularLocation>
</comment>
<feature type="transmembrane region" description="Helical" evidence="9">
    <location>
        <begin position="198"/>
        <end position="215"/>
    </location>
</feature>
<dbReference type="Pfam" id="PF00854">
    <property type="entry name" value="PTR2"/>
    <property type="match status" value="1"/>
</dbReference>
<reference evidence="10" key="1">
    <citation type="journal article" date="2023" name="BMC Genomics">
        <title>Chromosome-level genome assemblies of Cutaneotrichosporon spp. (Trichosporonales, Basidiomycota) reveal imbalanced evolution between nucleotide sequences and chromosome synteny.</title>
        <authorList>
            <person name="Kobayashi Y."/>
            <person name="Kayamori A."/>
            <person name="Aoki K."/>
            <person name="Shiwa Y."/>
            <person name="Matsutani M."/>
            <person name="Fujita N."/>
            <person name="Sugita T."/>
            <person name="Iwasaki W."/>
            <person name="Tanaka N."/>
            <person name="Takashima M."/>
        </authorList>
    </citation>
    <scope>NUCLEOTIDE SEQUENCE</scope>
    <source>
        <strain evidence="10">HIS016</strain>
    </source>
</reference>
<dbReference type="SUPFAM" id="SSF103473">
    <property type="entry name" value="MFS general substrate transporter"/>
    <property type="match status" value="1"/>
</dbReference>
<reference evidence="10" key="2">
    <citation type="submission" date="2023-06" db="EMBL/GenBank/DDBJ databases">
        <authorList>
            <person name="Kobayashi Y."/>
            <person name="Kayamori A."/>
            <person name="Aoki K."/>
            <person name="Shiwa Y."/>
            <person name="Fujita N."/>
            <person name="Sugita T."/>
            <person name="Iwasaki W."/>
            <person name="Tanaka N."/>
            <person name="Takashima M."/>
        </authorList>
    </citation>
    <scope>NUCLEOTIDE SEQUENCE</scope>
    <source>
        <strain evidence="10">HIS016</strain>
    </source>
</reference>
<dbReference type="Gene3D" id="1.20.1250.20">
    <property type="entry name" value="MFS general substrate transporter like domains"/>
    <property type="match status" value="1"/>
</dbReference>
<gene>
    <name evidence="10" type="ORF">CspeluHIS016_0403020</name>
</gene>
<evidence type="ECO:0000256" key="8">
    <source>
        <dbReference type="SAM" id="MobiDB-lite"/>
    </source>
</evidence>
<dbReference type="AlphaFoldDB" id="A0AAD3TVL5"/>
<evidence type="ECO:0000313" key="11">
    <source>
        <dbReference type="Proteomes" id="UP001222932"/>
    </source>
</evidence>
<protein>
    <recommendedName>
        <fullName evidence="12">PTR2-domain-containing protein</fullName>
    </recommendedName>
</protein>
<proteinExistence type="inferred from homology"/>
<evidence type="ECO:0000313" key="10">
    <source>
        <dbReference type="EMBL" id="GMK57468.1"/>
    </source>
</evidence>
<dbReference type="GO" id="GO:0005886">
    <property type="term" value="C:plasma membrane"/>
    <property type="evidence" value="ECO:0007669"/>
    <property type="project" value="UniProtKB-ARBA"/>
</dbReference>
<keyword evidence="11" id="KW-1185">Reference proteome</keyword>
<dbReference type="FunFam" id="1.20.1250.20:FF:000085">
    <property type="entry name" value="MFS peptide transporter Ptr2"/>
    <property type="match status" value="1"/>
</dbReference>
<evidence type="ECO:0000256" key="9">
    <source>
        <dbReference type="SAM" id="Phobius"/>
    </source>
</evidence>
<dbReference type="EMBL" id="BTCM01000004">
    <property type="protein sequence ID" value="GMK57468.1"/>
    <property type="molecule type" value="Genomic_DNA"/>
</dbReference>
<dbReference type="InterPro" id="IPR000109">
    <property type="entry name" value="POT_fam"/>
</dbReference>
<dbReference type="InterPro" id="IPR018456">
    <property type="entry name" value="PTR2_symporter_CS"/>
</dbReference>
<feature type="transmembrane region" description="Helical" evidence="9">
    <location>
        <begin position="256"/>
        <end position="276"/>
    </location>
</feature>
<accession>A0AAD3TVL5</accession>
<feature type="transmembrane region" description="Helical" evidence="9">
    <location>
        <begin position="570"/>
        <end position="590"/>
    </location>
</feature>
<sequence length="620" mass="68958">MAGINHTDIIPAALGQTEKHDVAMAMRHGSISSEKKHEEGVAQVSSASEHLDPDDPHYGDEFPTEDEVAHLDRVPDRVPWSTYMVAYIELAERFSYYGCTVVFTNFIQHPLPPGSKTGAGKEEFQSGALGMGQRASTGLTTFNTFWVYVTPLFGAYLADKYWGRYKTVCVAVFVALIGHIILIISAIPSVITNKGGSVACFIIAIIIMGAGTGAFKSNISPLVAEQYRKTKMFIRTDKHGKRVIVDPTLTTSRTYMYFYFFINVGALVGQIGMVYAEKYVGFWLSYLLPTIVFVTTPLVLWFGYNHYVKAPPEGSVLAGAFHIFKYACKGSWTWNPVKLLKRMGSQTFWDRAKPSHVESRGESIPSWMTFDDKWVDEVRRGFKACAVFLWYPIFWLCYNQINNNLTSQAATMELHGLPNDVLSNLNPFSLLILIPICDLLIYPALRKRGIRFTPIKKIACGFFSGSAAMIWAAVLQSYIYKTNPCGNNAATCVDEAGKPLVSPLNVWCQTGSYVLIALSEVFASITGLEYAFTKAPKNMRSLVMSVFLFMSAFSSALGQAFVALSNDPLLVWNYGSMACLAFVAGLGFWFTHRHMDAEEDDLNALDSGAVDKNNRRESVY</sequence>
<feature type="transmembrane region" description="Helical" evidence="9">
    <location>
        <begin position="170"/>
        <end position="191"/>
    </location>
</feature>
<evidence type="ECO:0008006" key="12">
    <source>
        <dbReference type="Google" id="ProtNLM"/>
    </source>
</evidence>
<dbReference type="InterPro" id="IPR036259">
    <property type="entry name" value="MFS_trans_sf"/>
</dbReference>
<name>A0AAD3TVL5_9TREE</name>
<evidence type="ECO:0000256" key="4">
    <source>
        <dbReference type="ARBA" id="ARBA00022692"/>
    </source>
</evidence>
<evidence type="ECO:0000256" key="7">
    <source>
        <dbReference type="RuleBase" id="RU003755"/>
    </source>
</evidence>
<comment type="similarity">
    <text evidence="2 7">Belongs to the major facilitator superfamily. Proton-dependent oligopeptide transporter (POT/PTR) (TC 2.A.17) family.</text>
</comment>
<evidence type="ECO:0000256" key="3">
    <source>
        <dbReference type="ARBA" id="ARBA00022448"/>
    </source>
</evidence>
<keyword evidence="6 9" id="KW-0472">Membrane</keyword>
<evidence type="ECO:0000256" key="6">
    <source>
        <dbReference type="ARBA" id="ARBA00023136"/>
    </source>
</evidence>
<dbReference type="PANTHER" id="PTHR11654">
    <property type="entry name" value="OLIGOPEPTIDE TRANSPORTER-RELATED"/>
    <property type="match status" value="1"/>
</dbReference>